<keyword evidence="6 8" id="KW-0472">Membrane</keyword>
<reference evidence="10 11" key="1">
    <citation type="submission" date="2017-03" db="EMBL/GenBank/DDBJ databases">
        <title>Widespread Adenine N6-methylation of Active Genes in Fungi.</title>
        <authorList>
            <consortium name="DOE Joint Genome Institute"/>
            <person name="Mondo S.J."/>
            <person name="Dannebaum R.O."/>
            <person name="Kuo R.C."/>
            <person name="Louie K.B."/>
            <person name="Bewick A.J."/>
            <person name="Labutti K."/>
            <person name="Haridas S."/>
            <person name="Kuo A."/>
            <person name="Salamov A."/>
            <person name="Ahrendt S.R."/>
            <person name="Lau R."/>
            <person name="Bowen B.P."/>
            <person name="Lipzen A."/>
            <person name="Sullivan W."/>
            <person name="Andreopoulos W.B."/>
            <person name="Clum A."/>
            <person name="Lindquist E."/>
            <person name="Daum C."/>
            <person name="Northen T.R."/>
            <person name="Ramamoorthy G."/>
            <person name="Schmitz R.J."/>
            <person name="Gryganskyi A."/>
            <person name="Culley D."/>
            <person name="Magnuson J."/>
            <person name="James T.Y."/>
            <person name="O'Malley M.A."/>
            <person name="Stajich J.E."/>
            <person name="Spatafora J.W."/>
            <person name="Visel A."/>
            <person name="Grigoriev I.V."/>
        </authorList>
    </citation>
    <scope>NUCLEOTIDE SEQUENCE [LARGE SCALE GENOMIC DNA]</scope>
    <source>
        <strain evidence="10 11">NRRL Y-17943</strain>
    </source>
</reference>
<evidence type="ECO:0000259" key="9">
    <source>
        <dbReference type="Pfam" id="PF04577"/>
    </source>
</evidence>
<dbReference type="OrthoDB" id="529273at2759"/>
<dbReference type="InterPro" id="IPR049625">
    <property type="entry name" value="Glyco_transf_61_cat"/>
</dbReference>
<dbReference type="GO" id="GO:0005783">
    <property type="term" value="C:endoplasmic reticulum"/>
    <property type="evidence" value="ECO:0007669"/>
    <property type="project" value="TreeGrafter"/>
</dbReference>
<proteinExistence type="predicted"/>
<dbReference type="InterPro" id="IPR007657">
    <property type="entry name" value="Glycosyltransferase_61"/>
</dbReference>
<gene>
    <name evidence="10" type="ORF">BD324DRAFT_684385</name>
</gene>
<comment type="subcellular location">
    <subcellularLocation>
        <location evidence="1">Membrane</location>
        <topology evidence="1">Single-pass membrane protein</topology>
    </subcellularLocation>
</comment>
<dbReference type="AlphaFoldDB" id="A0A1Y1U5D4"/>
<dbReference type="GO" id="GO:0097363">
    <property type="term" value="F:protein O-acetylglucosaminyltransferase activity"/>
    <property type="evidence" value="ECO:0007669"/>
    <property type="project" value="TreeGrafter"/>
</dbReference>
<evidence type="ECO:0000313" key="10">
    <source>
        <dbReference type="EMBL" id="ORX33241.1"/>
    </source>
</evidence>
<dbReference type="EMBL" id="NBSH01000031">
    <property type="protein sequence ID" value="ORX33241.1"/>
    <property type="molecule type" value="Genomic_DNA"/>
</dbReference>
<dbReference type="Pfam" id="PF04577">
    <property type="entry name" value="Glyco_transf_61"/>
    <property type="match status" value="1"/>
</dbReference>
<dbReference type="Proteomes" id="UP000193218">
    <property type="component" value="Unassembled WGS sequence"/>
</dbReference>
<dbReference type="InParanoid" id="A0A1Y1U5D4"/>
<protein>
    <recommendedName>
        <fullName evidence="9">Glycosyltransferase 61 catalytic domain-containing protein</fullName>
    </recommendedName>
</protein>
<feature type="transmembrane region" description="Helical" evidence="8">
    <location>
        <begin position="24"/>
        <end position="43"/>
    </location>
</feature>
<keyword evidence="5 8" id="KW-1133">Transmembrane helix</keyword>
<feature type="domain" description="Glycosyltransferase 61 catalytic" evidence="9">
    <location>
        <begin position="242"/>
        <end position="435"/>
    </location>
</feature>
<organism evidence="10 11">
    <name type="scientific">Kockovaella imperatae</name>
    <dbReference type="NCBI Taxonomy" id="4999"/>
    <lineage>
        <taxon>Eukaryota</taxon>
        <taxon>Fungi</taxon>
        <taxon>Dikarya</taxon>
        <taxon>Basidiomycota</taxon>
        <taxon>Agaricomycotina</taxon>
        <taxon>Tremellomycetes</taxon>
        <taxon>Tremellales</taxon>
        <taxon>Cuniculitremaceae</taxon>
        <taxon>Kockovaella</taxon>
    </lineage>
</organism>
<dbReference type="GO" id="GO:0016020">
    <property type="term" value="C:membrane"/>
    <property type="evidence" value="ECO:0007669"/>
    <property type="project" value="UniProtKB-SubCell"/>
</dbReference>
<keyword evidence="2" id="KW-0328">Glycosyltransferase</keyword>
<dbReference type="RefSeq" id="XP_021867606.1">
    <property type="nucleotide sequence ID" value="XM_022019217.1"/>
</dbReference>
<sequence>MPRLSLTEMANQTTGVQLTQTRRMVLMLVGLAIIMFSLFALIASDTDKWSRHLETLSDKWQYAVPNRPSRIVPHCTGLESEPTIMLGDLPGFLVLDNLWFHEDTFYLFAEKPEDMPDKDRAMSGPFGWEVRPFEDMPLLFERNQSICLEGSSLLLVDHPQWGEDGQYTGYSHYYHLFGEGFMGALAALEAAVEPIVDQSRPELGESLWPQPYLNTTIDSRFRSEEYTWAHGKAHHGVEFDRMVIPWISDWRDSHGINSFLFNHIYGKTTVEAAEWEEWREEGLWVSMRRVVIADRWAAARYSPPVEGWYRQALSALSLPFSHLFFERTRAKLLNSLEIPALLRPSLGKSLRKIPKILYVSRQSSNRKFTEQTHNALMDVLSHFEETGKAKIDYVKWEGLSKKSQVKMSSDADIYLGVHGNGMTHQLWMPPGGKVVECFPLDTFTRDYQIIAEFLGHDHHLIWGNRVVPQTEWDEGQAGDYSSIWSGRPIPLDVDFMRNLLQNLLNEMIL</sequence>
<evidence type="ECO:0000256" key="8">
    <source>
        <dbReference type="SAM" id="Phobius"/>
    </source>
</evidence>
<comment type="caution">
    <text evidence="10">The sequence shown here is derived from an EMBL/GenBank/DDBJ whole genome shotgun (WGS) entry which is preliminary data.</text>
</comment>
<evidence type="ECO:0000256" key="2">
    <source>
        <dbReference type="ARBA" id="ARBA00022676"/>
    </source>
</evidence>
<dbReference type="PANTHER" id="PTHR20961:SF38">
    <property type="entry name" value="PROTEIN O-LINKED-MANNOSE BETA-1,4-N-ACETYLGLUCOSAMINYLTRANSFERASE 2"/>
    <property type="match status" value="1"/>
</dbReference>
<evidence type="ECO:0000256" key="5">
    <source>
        <dbReference type="ARBA" id="ARBA00022989"/>
    </source>
</evidence>
<keyword evidence="4 8" id="KW-0812">Transmembrane</keyword>
<evidence type="ECO:0000256" key="7">
    <source>
        <dbReference type="ARBA" id="ARBA00023180"/>
    </source>
</evidence>
<evidence type="ECO:0000256" key="6">
    <source>
        <dbReference type="ARBA" id="ARBA00023136"/>
    </source>
</evidence>
<dbReference type="PANTHER" id="PTHR20961">
    <property type="entry name" value="GLYCOSYLTRANSFERASE"/>
    <property type="match status" value="1"/>
</dbReference>
<evidence type="ECO:0000256" key="4">
    <source>
        <dbReference type="ARBA" id="ARBA00022692"/>
    </source>
</evidence>
<name>A0A1Y1U5D4_9TREE</name>
<keyword evidence="7" id="KW-0325">Glycoprotein</keyword>
<keyword evidence="11" id="KW-1185">Reference proteome</keyword>
<evidence type="ECO:0000256" key="3">
    <source>
        <dbReference type="ARBA" id="ARBA00022679"/>
    </source>
</evidence>
<accession>A0A1Y1U5D4</accession>
<evidence type="ECO:0000313" key="11">
    <source>
        <dbReference type="Proteomes" id="UP000193218"/>
    </source>
</evidence>
<dbReference type="GeneID" id="33561026"/>
<keyword evidence="3" id="KW-0808">Transferase</keyword>
<evidence type="ECO:0000256" key="1">
    <source>
        <dbReference type="ARBA" id="ARBA00004167"/>
    </source>
</evidence>
<dbReference type="STRING" id="4999.A0A1Y1U5D4"/>
<dbReference type="GO" id="GO:0035269">
    <property type="term" value="P:protein O-linked glycosylation via mannose"/>
    <property type="evidence" value="ECO:0007669"/>
    <property type="project" value="TreeGrafter"/>
</dbReference>